<accession>A0A645IAU4</accession>
<dbReference type="Gene3D" id="1.25.40.10">
    <property type="entry name" value="Tetratricopeptide repeat domain"/>
    <property type="match status" value="1"/>
</dbReference>
<dbReference type="SUPFAM" id="SSF48452">
    <property type="entry name" value="TPR-like"/>
    <property type="match status" value="1"/>
</dbReference>
<name>A0A645IAU4_9ZZZZ</name>
<reference evidence="1" key="1">
    <citation type="submission" date="2019-08" db="EMBL/GenBank/DDBJ databases">
        <authorList>
            <person name="Kucharzyk K."/>
            <person name="Murdoch R.W."/>
            <person name="Higgins S."/>
            <person name="Loffler F."/>
        </authorList>
    </citation>
    <scope>NUCLEOTIDE SEQUENCE</scope>
</reference>
<gene>
    <name evidence="1" type="ORF">SDC9_195640</name>
</gene>
<dbReference type="AlphaFoldDB" id="A0A645IAU4"/>
<evidence type="ECO:0000313" key="1">
    <source>
        <dbReference type="EMBL" id="MPN48036.1"/>
    </source>
</evidence>
<comment type="caution">
    <text evidence="1">The sequence shown here is derived from an EMBL/GenBank/DDBJ whole genome shotgun (WGS) entry which is preliminary data.</text>
</comment>
<dbReference type="EMBL" id="VSSQ01109998">
    <property type="protein sequence ID" value="MPN48036.1"/>
    <property type="molecule type" value="Genomic_DNA"/>
</dbReference>
<sequence length="158" mass="18147">MALGWSEENGPAYDLYIDTLCLQGDIMHAKKEYAKEVVIRRHVLSLLEELSGSVSNQTIMARCALGFCLERMKNFREALEHYIVVRSYLETEPDFATEAELIGLMVHIGRCYRKIGNLEDAHVIYRWAQKKAEKQFGKASSLSQKMQRLMEMIEGNQA</sequence>
<organism evidence="1">
    <name type="scientific">bioreactor metagenome</name>
    <dbReference type="NCBI Taxonomy" id="1076179"/>
    <lineage>
        <taxon>unclassified sequences</taxon>
        <taxon>metagenomes</taxon>
        <taxon>ecological metagenomes</taxon>
    </lineage>
</organism>
<protein>
    <recommendedName>
        <fullName evidence="2">MalT-like TPR region domain-containing protein</fullName>
    </recommendedName>
</protein>
<dbReference type="InterPro" id="IPR011990">
    <property type="entry name" value="TPR-like_helical_dom_sf"/>
</dbReference>
<proteinExistence type="predicted"/>
<evidence type="ECO:0008006" key="2">
    <source>
        <dbReference type="Google" id="ProtNLM"/>
    </source>
</evidence>